<dbReference type="InterPro" id="IPR001128">
    <property type="entry name" value="Cyt_P450"/>
</dbReference>
<evidence type="ECO:0000256" key="6">
    <source>
        <dbReference type="ARBA" id="ARBA00022723"/>
    </source>
</evidence>
<evidence type="ECO:0000256" key="4">
    <source>
        <dbReference type="ARBA" id="ARBA00010617"/>
    </source>
</evidence>
<dbReference type="OrthoDB" id="1470350at2759"/>
<dbReference type="GO" id="GO:0042446">
    <property type="term" value="P:hormone biosynthetic process"/>
    <property type="evidence" value="ECO:0007669"/>
    <property type="project" value="TreeGrafter"/>
</dbReference>
<protein>
    <submittedName>
        <fullName evidence="15">Steroid 17-alpha-hydroxylase/17,20 lyase</fullName>
    </submittedName>
</protein>
<dbReference type="GO" id="GO:0005789">
    <property type="term" value="C:endoplasmic reticulum membrane"/>
    <property type="evidence" value="ECO:0007669"/>
    <property type="project" value="UniProtKB-SubCell"/>
</dbReference>
<dbReference type="Pfam" id="PF00067">
    <property type="entry name" value="p450"/>
    <property type="match status" value="1"/>
</dbReference>
<dbReference type="EMBL" id="JAIZAY010000011">
    <property type="protein sequence ID" value="KAJ8033319.1"/>
    <property type="molecule type" value="Genomic_DNA"/>
</dbReference>
<dbReference type="Gene3D" id="1.10.630.10">
    <property type="entry name" value="Cytochrome P450"/>
    <property type="match status" value="1"/>
</dbReference>
<dbReference type="GO" id="GO:0042448">
    <property type="term" value="P:progesterone metabolic process"/>
    <property type="evidence" value="ECO:0007669"/>
    <property type="project" value="TreeGrafter"/>
</dbReference>
<comment type="similarity">
    <text evidence="4 14">Belongs to the cytochrome P450 family.</text>
</comment>
<dbReference type="InterPro" id="IPR017972">
    <property type="entry name" value="Cyt_P450_CS"/>
</dbReference>
<comment type="cofactor">
    <cofactor evidence="1 13">
        <name>heme</name>
        <dbReference type="ChEBI" id="CHEBI:30413"/>
    </cofactor>
</comment>
<dbReference type="Proteomes" id="UP001152320">
    <property type="component" value="Chromosome 11"/>
</dbReference>
<evidence type="ECO:0000313" key="15">
    <source>
        <dbReference type="EMBL" id="KAJ8033319.1"/>
    </source>
</evidence>
<evidence type="ECO:0000256" key="14">
    <source>
        <dbReference type="RuleBase" id="RU000461"/>
    </source>
</evidence>
<dbReference type="GO" id="GO:0005506">
    <property type="term" value="F:iron ion binding"/>
    <property type="evidence" value="ECO:0007669"/>
    <property type="project" value="InterPro"/>
</dbReference>
<evidence type="ECO:0000256" key="1">
    <source>
        <dbReference type="ARBA" id="ARBA00001971"/>
    </source>
</evidence>
<organism evidence="15 16">
    <name type="scientific">Holothuria leucospilota</name>
    <name type="common">Black long sea cucumber</name>
    <name type="synonym">Mertensiothuria leucospilota</name>
    <dbReference type="NCBI Taxonomy" id="206669"/>
    <lineage>
        <taxon>Eukaryota</taxon>
        <taxon>Metazoa</taxon>
        <taxon>Echinodermata</taxon>
        <taxon>Eleutherozoa</taxon>
        <taxon>Echinozoa</taxon>
        <taxon>Holothuroidea</taxon>
        <taxon>Aspidochirotacea</taxon>
        <taxon>Aspidochirotida</taxon>
        <taxon>Holothuriidae</taxon>
        <taxon>Holothuria</taxon>
    </lineage>
</organism>
<dbReference type="PANTHER" id="PTHR24289:SF1">
    <property type="entry name" value="STEROID 17-ALPHA-HYDROXYLASE_17,20 LYASE"/>
    <property type="match status" value="1"/>
</dbReference>
<evidence type="ECO:0000256" key="10">
    <source>
        <dbReference type="ARBA" id="ARBA00023004"/>
    </source>
</evidence>
<comment type="caution">
    <text evidence="15">The sequence shown here is derived from an EMBL/GenBank/DDBJ whole genome shotgun (WGS) entry which is preliminary data.</text>
</comment>
<keyword evidence="5 13" id="KW-0349">Heme</keyword>
<evidence type="ECO:0000256" key="13">
    <source>
        <dbReference type="PIRSR" id="PIRSR602401-1"/>
    </source>
</evidence>
<keyword evidence="12" id="KW-0472">Membrane</keyword>
<evidence type="ECO:0000256" key="8">
    <source>
        <dbReference type="ARBA" id="ARBA00022848"/>
    </source>
</evidence>
<dbReference type="PANTHER" id="PTHR24289">
    <property type="entry name" value="STEROID 17-ALPHA-HYDROXYLASE/17,20 LYASE"/>
    <property type="match status" value="1"/>
</dbReference>
<dbReference type="SUPFAM" id="SSF48264">
    <property type="entry name" value="Cytochrome P450"/>
    <property type="match status" value="1"/>
</dbReference>
<accession>A0A9Q1BVG6</accession>
<keyword evidence="11 14" id="KW-0503">Monooxygenase</keyword>
<feature type="binding site" description="axial binding residue" evidence="13">
    <location>
        <position position="455"/>
    </location>
    <ligand>
        <name>heme</name>
        <dbReference type="ChEBI" id="CHEBI:30413"/>
    </ligand>
    <ligandPart>
        <name>Fe</name>
        <dbReference type="ChEBI" id="CHEBI:18248"/>
    </ligandPart>
</feature>
<sequence>MLTEIVFLFGLVAVVNAFFRTFRQRKTNPPPEPPAYPFVGHFNIFSSEKPLYEAFAECAVDYGPILQFRLGTSKLLVLNSAESVQEAFVKRSEDFAGRPKIFSISLLSRNDSGIVFCDFSPAWKFHKRLAGIAVQRFLRPVLRIDDGRMISFCEKAIWDEVSILIQKWKNESRDEMDLTEDFKISLMNTVCLVTFSRRYESDHPELRAFFEANQNLKKIFRPGHPLDLFPFLRVLPWQRLRTIDELVSTRDAILQREYEYHLATYDPSRIRNITDALLASKRDVTNNNECCDDATTLQEGAMSEDHVIMAMWEVFSGGFESTLQALRWAVAYLVNNPQVQCRIRHEMKINLQNNRLVAWEDRYRLPYLMAAIFETLRKSSFSSLNAPHRTTCDTKVGGYDVPQDTTVFTNLWWIHNNPETWAKPHLFYPEHFLDENGNVFTPKCFFPFSVGARLCLGDKMAKMQLFLFLGRILQTFRLELPTGEEPSLPEPMSSDPVRVVGPFAISLVRDEVFSDENVRCMDECNILKDSLPEKYCHTESQ</sequence>
<keyword evidence="10 13" id="KW-0408">Iron</keyword>
<dbReference type="GO" id="GO:0016829">
    <property type="term" value="F:lyase activity"/>
    <property type="evidence" value="ECO:0007669"/>
    <property type="project" value="UniProtKB-KW"/>
</dbReference>
<dbReference type="InterPro" id="IPR002401">
    <property type="entry name" value="Cyt_P450_E_grp-I"/>
</dbReference>
<reference evidence="15" key="1">
    <citation type="submission" date="2021-10" db="EMBL/GenBank/DDBJ databases">
        <title>Tropical sea cucumber genome reveals ecological adaptation and Cuvierian tubules defense mechanism.</title>
        <authorList>
            <person name="Chen T."/>
        </authorList>
    </citation>
    <scope>NUCLEOTIDE SEQUENCE</scope>
    <source>
        <strain evidence="15">Nanhai2018</strain>
        <tissue evidence="15">Muscle</tissue>
    </source>
</reference>
<gene>
    <name evidence="15" type="ORF">HOLleu_23520</name>
</gene>
<keyword evidence="9 14" id="KW-0560">Oxidoreductase</keyword>
<keyword evidence="8" id="KW-0492">Microsome</keyword>
<dbReference type="AlphaFoldDB" id="A0A9Q1BVG6"/>
<evidence type="ECO:0000256" key="2">
    <source>
        <dbReference type="ARBA" id="ARBA00004174"/>
    </source>
</evidence>
<dbReference type="FunFam" id="1.10.630.10:FF:000238">
    <property type="entry name" value="Cytochrome P450 2A6"/>
    <property type="match status" value="1"/>
</dbReference>
<keyword evidence="15" id="KW-0456">Lyase</keyword>
<dbReference type="GO" id="GO:0004508">
    <property type="term" value="F:steroid 17-alpha-monooxygenase activity"/>
    <property type="evidence" value="ECO:0007669"/>
    <property type="project" value="TreeGrafter"/>
</dbReference>
<dbReference type="PRINTS" id="PR00463">
    <property type="entry name" value="EP450I"/>
</dbReference>
<evidence type="ECO:0000256" key="3">
    <source>
        <dbReference type="ARBA" id="ARBA00004406"/>
    </source>
</evidence>
<proteinExistence type="inferred from homology"/>
<dbReference type="InterPro" id="IPR036396">
    <property type="entry name" value="Cyt_P450_sf"/>
</dbReference>
<name>A0A9Q1BVG6_HOLLE</name>
<evidence type="ECO:0000256" key="9">
    <source>
        <dbReference type="ARBA" id="ARBA00023002"/>
    </source>
</evidence>
<dbReference type="GO" id="GO:0020037">
    <property type="term" value="F:heme binding"/>
    <property type="evidence" value="ECO:0007669"/>
    <property type="project" value="InterPro"/>
</dbReference>
<dbReference type="PROSITE" id="PS00086">
    <property type="entry name" value="CYTOCHROME_P450"/>
    <property type="match status" value="1"/>
</dbReference>
<keyword evidence="6 13" id="KW-0479">Metal-binding</keyword>
<dbReference type="PRINTS" id="PR00385">
    <property type="entry name" value="P450"/>
</dbReference>
<keyword evidence="7" id="KW-0256">Endoplasmic reticulum</keyword>
<evidence type="ECO:0000313" key="16">
    <source>
        <dbReference type="Proteomes" id="UP001152320"/>
    </source>
</evidence>
<evidence type="ECO:0000256" key="5">
    <source>
        <dbReference type="ARBA" id="ARBA00022617"/>
    </source>
</evidence>
<comment type="subcellular location">
    <subcellularLocation>
        <location evidence="3">Endoplasmic reticulum membrane</location>
        <topology evidence="3">Peripheral membrane protein</topology>
    </subcellularLocation>
    <subcellularLocation>
        <location evidence="2">Microsome membrane</location>
        <topology evidence="2">Peripheral membrane protein</topology>
    </subcellularLocation>
</comment>
<keyword evidence="16" id="KW-1185">Reference proteome</keyword>
<evidence type="ECO:0000256" key="11">
    <source>
        <dbReference type="ARBA" id="ARBA00023033"/>
    </source>
</evidence>
<evidence type="ECO:0000256" key="12">
    <source>
        <dbReference type="ARBA" id="ARBA00023136"/>
    </source>
</evidence>
<evidence type="ECO:0000256" key="7">
    <source>
        <dbReference type="ARBA" id="ARBA00022824"/>
    </source>
</evidence>